<name>A0A1H6Q9E9_9BACT</name>
<accession>A0A1H6Q9E9</accession>
<dbReference type="InterPro" id="IPR010917">
    <property type="entry name" value="TonB_rcpt_CS"/>
</dbReference>
<dbReference type="InterPro" id="IPR036942">
    <property type="entry name" value="Beta-barrel_TonB_sf"/>
</dbReference>
<evidence type="ECO:0000256" key="8">
    <source>
        <dbReference type="ARBA" id="ARBA00023065"/>
    </source>
</evidence>
<evidence type="ECO:0000256" key="3">
    <source>
        <dbReference type="ARBA" id="ARBA00022452"/>
    </source>
</evidence>
<keyword evidence="6" id="KW-0732">Signal</keyword>
<keyword evidence="5 12" id="KW-0812">Transmembrane</keyword>
<keyword evidence="4" id="KW-0410">Iron transport</keyword>
<keyword evidence="11 12" id="KW-0998">Cell outer membrane</keyword>
<sequence>MKYFFSILISLLLIDGLKAQQTAKSHIKGHVITSDGQPGAFVTVQIKNTKFGTITDENGDYQLRNVPAGKHVVVVSIIGFESAEINIETNDDRTMTAETIRLKEDAKTLQQVTITGNANKFGQKETGYVARLPLKNLENPQVYNVVSKELAVEQIAVDYKNLLRNVPGATVSFGGVNNGITYMVMRGSWVTSQIRNGMAAQLGAGIDPVNVERVEAIKGPSGTLFGSSLISFGGFTNLVTKKPFEKTSGEIGYSTGSWGMNRITLDVNSPVKEDKTLLLRVNAAGHRENSFQAFGMARAVTIAPSLSYQASEKLTLLFETEFYRTQRSTMPANSFTNVTFKNIKDMPLGYRQSINSNDPLLQMGTSNAYVQAQYKLSKNWTSTTQYAVGDVRYDNVNYFYPAIWTSDSTVVRNLSSGRNSFSTSTQFQQYFTGDFVIGSLRNRIVAGVDVYGLINKNQAYGTITYDTINVRKSIKPISLDRIDELVAGIGSVNITESKQQTLSAYFSEVLNITDKLMAMISVRVDRFSNKGTATNSGERLGGYDQTAISPKFGLVYQPVKDKVAIFANYMNGFQNIAPITQPDQSIFTPKPQSGNQWEFGTKLNSWNNRIVGSVSYYNIDITNVIRPNPTNTAFSVQDGSSVSKGIEADMTISPINGLNIVFGYGYNQLEYKKSTAANEGLKYGFPRHAANWWASYRLLSSPLKGLGIGTGGNYLTAIYENNELGALTIPSYTRWDMTLFYDQPRYRLGLKMNNLTNQKYWGMNFDPQSPRQILANVTFKF</sequence>
<evidence type="ECO:0000256" key="9">
    <source>
        <dbReference type="ARBA" id="ARBA00023077"/>
    </source>
</evidence>
<evidence type="ECO:0000256" key="12">
    <source>
        <dbReference type="PROSITE-ProRule" id="PRU01360"/>
    </source>
</evidence>
<evidence type="ECO:0000256" key="11">
    <source>
        <dbReference type="ARBA" id="ARBA00023237"/>
    </source>
</evidence>
<evidence type="ECO:0000256" key="6">
    <source>
        <dbReference type="ARBA" id="ARBA00022729"/>
    </source>
</evidence>
<dbReference type="Pfam" id="PF00593">
    <property type="entry name" value="TonB_dep_Rec_b-barrel"/>
    <property type="match status" value="1"/>
</dbReference>
<feature type="domain" description="TonB-dependent receptor-like beta-barrel" evidence="14">
    <location>
        <begin position="333"/>
        <end position="755"/>
    </location>
</feature>
<comment type="similarity">
    <text evidence="12 13">Belongs to the TonB-dependent receptor family.</text>
</comment>
<dbReference type="PANTHER" id="PTHR32552">
    <property type="entry name" value="FERRICHROME IRON RECEPTOR-RELATED"/>
    <property type="match status" value="1"/>
</dbReference>
<feature type="domain" description="TonB-dependent receptor plug" evidence="15">
    <location>
        <begin position="137"/>
        <end position="228"/>
    </location>
</feature>
<evidence type="ECO:0000259" key="14">
    <source>
        <dbReference type="Pfam" id="PF00593"/>
    </source>
</evidence>
<dbReference type="Proteomes" id="UP000199532">
    <property type="component" value="Unassembled WGS sequence"/>
</dbReference>
<dbReference type="PROSITE" id="PS01156">
    <property type="entry name" value="TONB_DEPENDENT_REC_2"/>
    <property type="match status" value="1"/>
</dbReference>
<dbReference type="InterPro" id="IPR012910">
    <property type="entry name" value="Plug_dom"/>
</dbReference>
<evidence type="ECO:0000256" key="7">
    <source>
        <dbReference type="ARBA" id="ARBA00023004"/>
    </source>
</evidence>
<dbReference type="EMBL" id="FNXY01000001">
    <property type="protein sequence ID" value="SEI38476.1"/>
    <property type="molecule type" value="Genomic_DNA"/>
</dbReference>
<dbReference type="Pfam" id="PF07715">
    <property type="entry name" value="Plug"/>
    <property type="match status" value="1"/>
</dbReference>
<evidence type="ECO:0000259" key="15">
    <source>
        <dbReference type="Pfam" id="PF07715"/>
    </source>
</evidence>
<dbReference type="InterPro" id="IPR039426">
    <property type="entry name" value="TonB-dep_rcpt-like"/>
</dbReference>
<organism evidence="16 17">
    <name type="scientific">Dyadobacter koreensis</name>
    <dbReference type="NCBI Taxonomy" id="408657"/>
    <lineage>
        <taxon>Bacteria</taxon>
        <taxon>Pseudomonadati</taxon>
        <taxon>Bacteroidota</taxon>
        <taxon>Cytophagia</taxon>
        <taxon>Cytophagales</taxon>
        <taxon>Spirosomataceae</taxon>
        <taxon>Dyadobacter</taxon>
    </lineage>
</organism>
<dbReference type="Gene3D" id="2.60.40.1120">
    <property type="entry name" value="Carboxypeptidase-like, regulatory domain"/>
    <property type="match status" value="1"/>
</dbReference>
<dbReference type="InterPro" id="IPR037066">
    <property type="entry name" value="Plug_dom_sf"/>
</dbReference>
<dbReference type="GO" id="GO:0015344">
    <property type="term" value="F:siderophore uptake transmembrane transporter activity"/>
    <property type="evidence" value="ECO:0007669"/>
    <property type="project" value="TreeGrafter"/>
</dbReference>
<dbReference type="PANTHER" id="PTHR32552:SF68">
    <property type="entry name" value="FERRICHROME OUTER MEMBRANE TRANSPORTER_PHAGE RECEPTOR"/>
    <property type="match status" value="1"/>
</dbReference>
<proteinExistence type="inferred from homology"/>
<evidence type="ECO:0000313" key="16">
    <source>
        <dbReference type="EMBL" id="SEI38476.1"/>
    </source>
</evidence>
<evidence type="ECO:0000256" key="13">
    <source>
        <dbReference type="RuleBase" id="RU003357"/>
    </source>
</evidence>
<dbReference type="InterPro" id="IPR000531">
    <property type="entry name" value="Beta-barrel_TonB"/>
</dbReference>
<dbReference type="SUPFAM" id="SSF56935">
    <property type="entry name" value="Porins"/>
    <property type="match status" value="1"/>
</dbReference>
<keyword evidence="10 12" id="KW-0472">Membrane</keyword>
<dbReference type="AlphaFoldDB" id="A0A1H6Q9E9"/>
<dbReference type="GO" id="GO:0009279">
    <property type="term" value="C:cell outer membrane"/>
    <property type="evidence" value="ECO:0007669"/>
    <property type="project" value="UniProtKB-SubCell"/>
</dbReference>
<keyword evidence="3 12" id="KW-1134">Transmembrane beta strand</keyword>
<evidence type="ECO:0000256" key="1">
    <source>
        <dbReference type="ARBA" id="ARBA00004571"/>
    </source>
</evidence>
<dbReference type="STRING" id="408657.SAMN04487995_0254"/>
<dbReference type="InterPro" id="IPR008969">
    <property type="entry name" value="CarboxyPept-like_regulatory"/>
</dbReference>
<dbReference type="PROSITE" id="PS52016">
    <property type="entry name" value="TONB_DEPENDENT_REC_3"/>
    <property type="match status" value="1"/>
</dbReference>
<keyword evidence="2 12" id="KW-0813">Transport</keyword>
<keyword evidence="7" id="KW-0408">Iron</keyword>
<reference evidence="16 17" key="1">
    <citation type="submission" date="2016-10" db="EMBL/GenBank/DDBJ databases">
        <authorList>
            <person name="de Groot N.N."/>
        </authorList>
    </citation>
    <scope>NUCLEOTIDE SEQUENCE [LARGE SCALE GENOMIC DNA]</scope>
    <source>
        <strain evidence="16 17">DSM 19938</strain>
    </source>
</reference>
<gene>
    <name evidence="16" type="ORF">SAMN04487995_0254</name>
</gene>
<protein>
    <submittedName>
        <fullName evidence="16">Iron complex outermembrane recepter protein</fullName>
    </submittedName>
</protein>
<keyword evidence="9 13" id="KW-0798">TonB box</keyword>
<keyword evidence="8" id="KW-0406">Ion transport</keyword>
<dbReference type="CDD" id="cd01347">
    <property type="entry name" value="ligand_gated_channel"/>
    <property type="match status" value="1"/>
</dbReference>
<keyword evidence="17" id="KW-1185">Reference proteome</keyword>
<evidence type="ECO:0000256" key="4">
    <source>
        <dbReference type="ARBA" id="ARBA00022496"/>
    </source>
</evidence>
<evidence type="ECO:0000256" key="10">
    <source>
        <dbReference type="ARBA" id="ARBA00023136"/>
    </source>
</evidence>
<dbReference type="Gene3D" id="2.40.170.20">
    <property type="entry name" value="TonB-dependent receptor, beta-barrel domain"/>
    <property type="match status" value="1"/>
</dbReference>
<evidence type="ECO:0000256" key="2">
    <source>
        <dbReference type="ARBA" id="ARBA00022448"/>
    </source>
</evidence>
<evidence type="ECO:0000256" key="5">
    <source>
        <dbReference type="ARBA" id="ARBA00022692"/>
    </source>
</evidence>
<dbReference type="Pfam" id="PF13715">
    <property type="entry name" value="CarbopepD_reg_2"/>
    <property type="match status" value="1"/>
</dbReference>
<evidence type="ECO:0000313" key="17">
    <source>
        <dbReference type="Proteomes" id="UP000199532"/>
    </source>
</evidence>
<dbReference type="RefSeq" id="WP_090331074.1">
    <property type="nucleotide sequence ID" value="NZ_FNXY01000001.1"/>
</dbReference>
<comment type="subcellular location">
    <subcellularLocation>
        <location evidence="1 12">Cell outer membrane</location>
        <topology evidence="1 12">Multi-pass membrane protein</topology>
    </subcellularLocation>
</comment>
<dbReference type="OrthoDB" id="9758472at2"/>
<dbReference type="Gene3D" id="2.170.130.10">
    <property type="entry name" value="TonB-dependent receptor, plug domain"/>
    <property type="match status" value="1"/>
</dbReference>
<dbReference type="SUPFAM" id="SSF49464">
    <property type="entry name" value="Carboxypeptidase regulatory domain-like"/>
    <property type="match status" value="1"/>
</dbReference>